<dbReference type="AlphaFoldDB" id="A0AAV6I248"/>
<proteinExistence type="inferred from homology"/>
<evidence type="ECO:0000256" key="4">
    <source>
        <dbReference type="ARBA" id="ARBA00023002"/>
    </source>
</evidence>
<feature type="binding site" description="axial binding residue" evidence="6">
    <location>
        <position position="501"/>
    </location>
    <ligand>
        <name>heme</name>
        <dbReference type="ChEBI" id="CHEBI:30413"/>
    </ligand>
    <ligandPart>
        <name>Fe</name>
        <dbReference type="ChEBI" id="CHEBI:18248"/>
    </ligandPart>
</feature>
<keyword evidence="7" id="KW-0472">Membrane</keyword>
<dbReference type="GO" id="GO:0004497">
    <property type="term" value="F:monooxygenase activity"/>
    <property type="evidence" value="ECO:0007669"/>
    <property type="project" value="InterPro"/>
</dbReference>
<dbReference type="PANTHER" id="PTHR24296">
    <property type="entry name" value="CYTOCHROME P450"/>
    <property type="match status" value="1"/>
</dbReference>
<evidence type="ECO:0008006" key="10">
    <source>
        <dbReference type="Google" id="ProtNLM"/>
    </source>
</evidence>
<dbReference type="InterPro" id="IPR036396">
    <property type="entry name" value="Cyt_P450_sf"/>
</dbReference>
<dbReference type="SUPFAM" id="SSF48264">
    <property type="entry name" value="Cytochrome P450"/>
    <property type="match status" value="1"/>
</dbReference>
<dbReference type="Pfam" id="PF00067">
    <property type="entry name" value="p450"/>
    <property type="match status" value="1"/>
</dbReference>
<organism evidence="8 9">
    <name type="scientific">Rhododendron griersonianum</name>
    <dbReference type="NCBI Taxonomy" id="479676"/>
    <lineage>
        <taxon>Eukaryota</taxon>
        <taxon>Viridiplantae</taxon>
        <taxon>Streptophyta</taxon>
        <taxon>Embryophyta</taxon>
        <taxon>Tracheophyta</taxon>
        <taxon>Spermatophyta</taxon>
        <taxon>Magnoliopsida</taxon>
        <taxon>eudicotyledons</taxon>
        <taxon>Gunneridae</taxon>
        <taxon>Pentapetalae</taxon>
        <taxon>asterids</taxon>
        <taxon>Ericales</taxon>
        <taxon>Ericaceae</taxon>
        <taxon>Ericoideae</taxon>
        <taxon>Rhodoreae</taxon>
        <taxon>Rhododendron</taxon>
    </lineage>
</organism>
<dbReference type="GO" id="GO:0005506">
    <property type="term" value="F:iron ion binding"/>
    <property type="evidence" value="ECO:0007669"/>
    <property type="project" value="InterPro"/>
</dbReference>
<evidence type="ECO:0000256" key="5">
    <source>
        <dbReference type="ARBA" id="ARBA00023004"/>
    </source>
</evidence>
<evidence type="ECO:0000256" key="3">
    <source>
        <dbReference type="ARBA" id="ARBA00022723"/>
    </source>
</evidence>
<keyword evidence="7" id="KW-1133">Transmembrane helix</keyword>
<comment type="cofactor">
    <cofactor evidence="1 6">
        <name>heme</name>
        <dbReference type="ChEBI" id="CHEBI:30413"/>
    </cofactor>
</comment>
<keyword evidence="4" id="KW-0560">Oxidoreductase</keyword>
<gene>
    <name evidence="8" type="ORF">RHGRI_033703</name>
</gene>
<protein>
    <recommendedName>
        <fullName evidence="10">Cytochrome P450</fullName>
    </recommendedName>
</protein>
<evidence type="ECO:0000313" key="8">
    <source>
        <dbReference type="EMBL" id="KAG5521234.1"/>
    </source>
</evidence>
<evidence type="ECO:0000313" key="9">
    <source>
        <dbReference type="Proteomes" id="UP000823749"/>
    </source>
</evidence>
<keyword evidence="3 6" id="KW-0479">Metal-binding</keyword>
<evidence type="ECO:0000256" key="1">
    <source>
        <dbReference type="ARBA" id="ARBA00001971"/>
    </source>
</evidence>
<comment type="similarity">
    <text evidence="2">Belongs to the cytochrome P450 family.</text>
</comment>
<dbReference type="PRINTS" id="PR00463">
    <property type="entry name" value="EP450I"/>
</dbReference>
<dbReference type="InterPro" id="IPR002401">
    <property type="entry name" value="Cyt_P450_E_grp-I"/>
</dbReference>
<dbReference type="PRINTS" id="PR00385">
    <property type="entry name" value="P450"/>
</dbReference>
<dbReference type="EMBL" id="JACTNZ010000012">
    <property type="protein sequence ID" value="KAG5521234.1"/>
    <property type="molecule type" value="Genomic_DNA"/>
</dbReference>
<accession>A0AAV6I248</accession>
<comment type="caution">
    <text evidence="8">The sequence shown here is derived from an EMBL/GenBank/DDBJ whole genome shotgun (WGS) entry which is preliminary data.</text>
</comment>
<evidence type="ECO:0000256" key="2">
    <source>
        <dbReference type="ARBA" id="ARBA00010617"/>
    </source>
</evidence>
<keyword evidence="6" id="KW-0349">Heme</keyword>
<dbReference type="CDD" id="cd11064">
    <property type="entry name" value="CYP86A"/>
    <property type="match status" value="1"/>
</dbReference>
<dbReference type="InterPro" id="IPR001128">
    <property type="entry name" value="Cyt_P450"/>
</dbReference>
<keyword evidence="7" id="KW-0812">Transmembrane</keyword>
<keyword evidence="5 6" id="KW-0408">Iron</keyword>
<name>A0AAV6I248_9ERIC</name>
<dbReference type="Gene3D" id="1.10.630.10">
    <property type="entry name" value="Cytochrome P450"/>
    <property type="match status" value="1"/>
</dbReference>
<keyword evidence="9" id="KW-1185">Reference proteome</keyword>
<dbReference type="Proteomes" id="UP000823749">
    <property type="component" value="Chromosome 12"/>
</dbReference>
<evidence type="ECO:0000256" key="7">
    <source>
        <dbReference type="SAM" id="Phobius"/>
    </source>
</evidence>
<reference evidence="8" key="1">
    <citation type="submission" date="2020-08" db="EMBL/GenBank/DDBJ databases">
        <title>Plant Genome Project.</title>
        <authorList>
            <person name="Zhang R.-G."/>
        </authorList>
    </citation>
    <scope>NUCLEOTIDE SEQUENCE</scope>
    <source>
        <strain evidence="8">WSP0</strain>
        <tissue evidence="8">Leaf</tissue>
    </source>
</reference>
<dbReference type="GO" id="GO:0016705">
    <property type="term" value="F:oxidoreductase activity, acting on paired donors, with incorporation or reduction of molecular oxygen"/>
    <property type="evidence" value="ECO:0007669"/>
    <property type="project" value="InterPro"/>
</dbReference>
<evidence type="ECO:0000256" key="6">
    <source>
        <dbReference type="PIRSR" id="PIRSR602401-1"/>
    </source>
</evidence>
<sequence length="554" mass="63149">MEQEIPIPFSADGYNMGISIIACMLISWVLIHRWNQRNKISPKTWPLVGAAIEQFVNYNRMHDWILKYLSESKTVVVPMPFTTYTYIADPADVEHVLKTNFANYPKGEVYHSYMEVLLGDGIFNVDGELWRKQRKTASFEFASKNLRDFSTLVFRDYSLKLSSILNKASLHSQQIDIQELFMRMTLDSICKVGFGVEIGTLAPHLPDNSFARAFDIANIIVTLRFIDPLWKIKKFLNVGSEAVLDQSIKIVDDFTYSVIRKRKAEIEATGESSKSEKVKHDILSRFIELGKDPENSITDKSLRDIVLNFVIAGRDTTATTLSWAIYMIMSNAHVADKLYSELTTLEEERAKEEKVSLIQYDIEDSETFNQRVTQFAGLLTYDSLGRLSYLHAVVTETLRLYPAVPQDPKGILEDDVLPNGTKVKAGGLVTYVPYSMGRMEYNWGPDAASFNPERWLKEGYFQNASPFKFTAFQISVEDANLTSTLFKILVVFDMQAGPRICLGKDSAYLQMKMALAILCRFFKFSLVPGHPVKYRMMTILSMAHGLKVTIDRRF</sequence>
<feature type="transmembrane region" description="Helical" evidence="7">
    <location>
        <begin position="13"/>
        <end position="31"/>
    </location>
</feature>
<dbReference type="GO" id="GO:0020037">
    <property type="term" value="F:heme binding"/>
    <property type="evidence" value="ECO:0007669"/>
    <property type="project" value="InterPro"/>
</dbReference>